<organism evidence="1">
    <name type="scientific">Pseudomonas saudimassiliensis</name>
    <dbReference type="NCBI Taxonomy" id="1461581"/>
    <lineage>
        <taxon>Bacteria</taxon>
        <taxon>Pseudomonadati</taxon>
        <taxon>Pseudomonadota</taxon>
        <taxon>Gammaproteobacteria</taxon>
        <taxon>Pseudomonadales</taxon>
        <taxon>Pseudomonadaceae</taxon>
        <taxon>Pseudomonas</taxon>
    </lineage>
</organism>
<reference evidence="1" key="1">
    <citation type="submission" date="2014-07" db="EMBL/GenBank/DDBJ databases">
        <authorList>
            <person name="Urmite Genomes Urmite Genomes"/>
        </authorList>
    </citation>
    <scope>NUCLEOTIDE SEQUENCE</scope>
    <source>
        <strain evidence="1">12M76_air</strain>
    </source>
</reference>
<accession>A0A078M9H5</accession>
<gene>
    <name evidence="1" type="ORF">BN1049_01334</name>
</gene>
<protein>
    <submittedName>
        <fullName evidence="1">Uncharacterized protein</fullName>
    </submittedName>
</protein>
<dbReference type="AlphaFoldDB" id="A0A078M9H5"/>
<evidence type="ECO:0000313" key="1">
    <source>
        <dbReference type="EMBL" id="CEA04068.1"/>
    </source>
</evidence>
<name>A0A078M9H5_9PSED</name>
<proteinExistence type="predicted"/>
<dbReference type="PATRIC" id="fig|1461581.3.peg.1312"/>
<sequence>MRKNPTVTVERLPPDSCDLPRTCYQRVKGLYPFKGKGGLLKYMAEIEVYARHLEQAAHDFAQQHNLLLKAYRIVLTPHTESKRGDRVPMVRWRSVGSRSMGMAQFDQVFNQVQSEGERRVLYDIEVERCLINNQAGTVNATMRRLRTTLQSLEHIDELTNRLG</sequence>
<dbReference type="EMBL" id="LM997413">
    <property type="protein sequence ID" value="CEA04068.1"/>
    <property type="molecule type" value="Genomic_DNA"/>
</dbReference>
<dbReference type="EMBL" id="LK391969">
    <property type="protein sequence ID" value="CEF26405.1"/>
    <property type="molecule type" value="Genomic_DNA"/>
</dbReference>
<dbReference type="OrthoDB" id="6869002at2"/>